<evidence type="ECO:0000256" key="5">
    <source>
        <dbReference type="ARBA" id="ARBA00023237"/>
    </source>
</evidence>
<evidence type="ECO:0000256" key="4">
    <source>
        <dbReference type="ARBA" id="ARBA00023136"/>
    </source>
</evidence>
<keyword evidence="4" id="KW-0472">Membrane</keyword>
<dbReference type="OrthoDB" id="625727at2"/>
<feature type="signal peptide" evidence="6">
    <location>
        <begin position="1"/>
        <end position="23"/>
    </location>
</feature>
<evidence type="ECO:0000256" key="6">
    <source>
        <dbReference type="SAM" id="SignalP"/>
    </source>
</evidence>
<dbReference type="EMBL" id="CP023777">
    <property type="protein sequence ID" value="ATL49069.1"/>
    <property type="molecule type" value="Genomic_DNA"/>
</dbReference>
<keyword evidence="10" id="KW-1185">Reference proteome</keyword>
<proteinExistence type="inferred from homology"/>
<dbReference type="InterPro" id="IPR033985">
    <property type="entry name" value="SusD-like_N"/>
</dbReference>
<comment type="similarity">
    <text evidence="2">Belongs to the SusD family.</text>
</comment>
<dbReference type="PROSITE" id="PS51257">
    <property type="entry name" value="PROKAR_LIPOPROTEIN"/>
    <property type="match status" value="1"/>
</dbReference>
<keyword evidence="5" id="KW-0998">Cell outer membrane</keyword>
<dbReference type="CDD" id="cd08977">
    <property type="entry name" value="SusD"/>
    <property type="match status" value="1"/>
</dbReference>
<evidence type="ECO:0000256" key="2">
    <source>
        <dbReference type="ARBA" id="ARBA00006275"/>
    </source>
</evidence>
<keyword evidence="3 6" id="KW-0732">Signal</keyword>
<comment type="subcellular location">
    <subcellularLocation>
        <location evidence="1">Cell outer membrane</location>
    </subcellularLocation>
</comment>
<evidence type="ECO:0000256" key="3">
    <source>
        <dbReference type="ARBA" id="ARBA00022729"/>
    </source>
</evidence>
<protein>
    <submittedName>
        <fullName evidence="9">RagB/SusD family nutrient uptake outer membrane protein</fullName>
    </submittedName>
</protein>
<feature type="domain" description="SusD-like N-terminal" evidence="8">
    <location>
        <begin position="78"/>
        <end position="234"/>
    </location>
</feature>
<dbReference type="Proteomes" id="UP000220133">
    <property type="component" value="Chromosome"/>
</dbReference>
<organism evidence="9 10">
    <name type="scientific">Chitinophaga caeni</name>
    <dbReference type="NCBI Taxonomy" id="2029983"/>
    <lineage>
        <taxon>Bacteria</taxon>
        <taxon>Pseudomonadati</taxon>
        <taxon>Bacteroidota</taxon>
        <taxon>Chitinophagia</taxon>
        <taxon>Chitinophagales</taxon>
        <taxon>Chitinophagaceae</taxon>
        <taxon>Chitinophaga</taxon>
    </lineage>
</organism>
<name>A0A291QYG5_9BACT</name>
<dbReference type="InterPro" id="IPR011990">
    <property type="entry name" value="TPR-like_helical_dom_sf"/>
</dbReference>
<feature type="domain" description="RagB/SusD" evidence="7">
    <location>
        <begin position="362"/>
        <end position="506"/>
    </location>
</feature>
<dbReference type="Pfam" id="PF07980">
    <property type="entry name" value="SusD_RagB"/>
    <property type="match status" value="1"/>
</dbReference>
<accession>A0A291QYG5</accession>
<evidence type="ECO:0000313" key="9">
    <source>
        <dbReference type="EMBL" id="ATL49069.1"/>
    </source>
</evidence>
<dbReference type="AlphaFoldDB" id="A0A291QYG5"/>
<evidence type="ECO:0000256" key="1">
    <source>
        <dbReference type="ARBA" id="ARBA00004442"/>
    </source>
</evidence>
<gene>
    <name evidence="9" type="ORF">COR50_18885</name>
</gene>
<sequence>MNMIQRYKILFCGMLLIAFSGCAKLVDIDPPTKVITAEEVFNNPATINSALAGLYSYLMTNNGAQIFSNGSLTLYGGLAADELVNRNGATDTYDYQFYTNTVDYTNGLPFSVIWQPAYKAIYTANAIIEGVGNATSPAVTQQVRRQAIAEAKFVRAFSYFYLVNYFGDLPLALTTDFNVTTVLERSPVDVIYQQILADLEDAAADLTGDYSFSGGERVLPNKWAATALLARVHLYLGHWQEAENASAKVIGNALYSLASEPDSVFLKNSTEAIWQLQQSEDNATVLPRSATWDGINLSPFLRYSEANPVFQSLIKDISFFNAIVSVYTPDYYLTSSLVSAFETGDKRKTQWLDSIPTPNDEPYNGETIYFAYKYKYGMNERSEPLTQYYMVLRLAEQYLIRAEARAELDNTTGAADDINMIRNRAGLDDITVSSKEDILAAVAHERRIELFAEFGHRWLDLKRTGKSADVLGSLDYKKPWESTQLLLPVPQEEISDNPRLTQNPGY</sequence>
<evidence type="ECO:0000259" key="8">
    <source>
        <dbReference type="Pfam" id="PF14322"/>
    </source>
</evidence>
<dbReference type="GO" id="GO:0009279">
    <property type="term" value="C:cell outer membrane"/>
    <property type="evidence" value="ECO:0007669"/>
    <property type="project" value="UniProtKB-SubCell"/>
</dbReference>
<feature type="chain" id="PRO_5012990924" evidence="6">
    <location>
        <begin position="24"/>
        <end position="506"/>
    </location>
</feature>
<dbReference type="InterPro" id="IPR012944">
    <property type="entry name" value="SusD_RagB_dom"/>
</dbReference>
<reference evidence="9 10" key="1">
    <citation type="submission" date="2017-10" db="EMBL/GenBank/DDBJ databases">
        <title>Paenichitinophaga pekingensis gen. nov., sp. nov., isolated from activated sludge.</title>
        <authorList>
            <person name="Jin D."/>
            <person name="Kong X."/>
            <person name="Deng Y."/>
            <person name="Bai Z."/>
        </authorList>
    </citation>
    <scope>NUCLEOTIDE SEQUENCE [LARGE SCALE GENOMIC DNA]</scope>
    <source>
        <strain evidence="9 10">13</strain>
    </source>
</reference>
<dbReference type="Gene3D" id="1.25.40.390">
    <property type="match status" value="1"/>
</dbReference>
<evidence type="ECO:0000313" key="10">
    <source>
        <dbReference type="Proteomes" id="UP000220133"/>
    </source>
</evidence>
<dbReference type="KEGG" id="cbae:COR50_18885"/>
<evidence type="ECO:0000259" key="7">
    <source>
        <dbReference type="Pfam" id="PF07980"/>
    </source>
</evidence>
<dbReference type="SUPFAM" id="SSF48452">
    <property type="entry name" value="TPR-like"/>
    <property type="match status" value="1"/>
</dbReference>
<dbReference type="Pfam" id="PF14322">
    <property type="entry name" value="SusD-like_3"/>
    <property type="match status" value="1"/>
</dbReference>